<reference evidence="1" key="1">
    <citation type="submission" date="2022-03" db="EMBL/GenBank/DDBJ databases">
        <authorList>
            <person name="Sayadi A."/>
        </authorList>
    </citation>
    <scope>NUCLEOTIDE SEQUENCE</scope>
</reference>
<name>A0A9P0NTD1_ACAOB</name>
<dbReference type="EMBL" id="CAKOFQ010006675">
    <property type="protein sequence ID" value="CAH1958134.1"/>
    <property type="molecule type" value="Genomic_DNA"/>
</dbReference>
<protein>
    <submittedName>
        <fullName evidence="1">Uncharacterized protein</fullName>
    </submittedName>
</protein>
<accession>A0A9P0NTD1</accession>
<gene>
    <name evidence="1" type="ORF">ACAOBT_LOCUS2484</name>
</gene>
<evidence type="ECO:0000313" key="2">
    <source>
        <dbReference type="Proteomes" id="UP001152888"/>
    </source>
</evidence>
<dbReference type="OrthoDB" id="8190014at2759"/>
<evidence type="ECO:0000313" key="1">
    <source>
        <dbReference type="EMBL" id="CAH1958134.1"/>
    </source>
</evidence>
<keyword evidence="2" id="KW-1185">Reference proteome</keyword>
<sequence length="124" mass="13878">MLKYLLVTGSYPLAYFPLFDKAYIDSWATLLDRRHRGLPAVSIGVADISWMEEQTDSASTSSTRKCITAILCGRTSLFVLMTGYALFGALIFKTIEGGDEENPPVDFQKSREDCLKELWLITGE</sequence>
<dbReference type="Proteomes" id="UP001152888">
    <property type="component" value="Unassembled WGS sequence"/>
</dbReference>
<comment type="caution">
    <text evidence="1">The sequence shown here is derived from an EMBL/GenBank/DDBJ whole genome shotgun (WGS) entry which is preliminary data.</text>
</comment>
<proteinExistence type="predicted"/>
<dbReference type="AlphaFoldDB" id="A0A9P0NTD1"/>
<organism evidence="1 2">
    <name type="scientific">Acanthoscelides obtectus</name>
    <name type="common">Bean weevil</name>
    <name type="synonym">Bruchus obtectus</name>
    <dbReference type="NCBI Taxonomy" id="200917"/>
    <lineage>
        <taxon>Eukaryota</taxon>
        <taxon>Metazoa</taxon>
        <taxon>Ecdysozoa</taxon>
        <taxon>Arthropoda</taxon>
        <taxon>Hexapoda</taxon>
        <taxon>Insecta</taxon>
        <taxon>Pterygota</taxon>
        <taxon>Neoptera</taxon>
        <taxon>Endopterygota</taxon>
        <taxon>Coleoptera</taxon>
        <taxon>Polyphaga</taxon>
        <taxon>Cucujiformia</taxon>
        <taxon>Chrysomeloidea</taxon>
        <taxon>Chrysomelidae</taxon>
        <taxon>Bruchinae</taxon>
        <taxon>Bruchini</taxon>
        <taxon>Acanthoscelides</taxon>
    </lineage>
</organism>
<dbReference type="Gene3D" id="1.10.287.70">
    <property type="match status" value="1"/>
</dbReference>